<accession>A0A917VRL8</accession>
<keyword evidence="7" id="KW-1185">Reference proteome</keyword>
<protein>
    <submittedName>
        <fullName evidence="6">Transcriptional regulator</fullName>
    </submittedName>
</protein>
<dbReference type="PANTHER" id="PTHR30136:SF24">
    <property type="entry name" value="HTH-TYPE TRANSCRIPTIONAL REPRESSOR ALLR"/>
    <property type="match status" value="1"/>
</dbReference>
<gene>
    <name evidence="6" type="ORF">GCM10011588_27830</name>
</gene>
<evidence type="ECO:0000313" key="6">
    <source>
        <dbReference type="EMBL" id="GGL11858.1"/>
    </source>
</evidence>
<organism evidence="6 7">
    <name type="scientific">Nocardia jinanensis</name>
    <dbReference type="NCBI Taxonomy" id="382504"/>
    <lineage>
        <taxon>Bacteria</taxon>
        <taxon>Bacillati</taxon>
        <taxon>Actinomycetota</taxon>
        <taxon>Actinomycetes</taxon>
        <taxon>Mycobacteriales</taxon>
        <taxon>Nocardiaceae</taxon>
        <taxon>Nocardia</taxon>
    </lineage>
</organism>
<feature type="domain" description="HTH iclR-type" evidence="4">
    <location>
        <begin position="1"/>
        <end position="60"/>
    </location>
</feature>
<dbReference type="InterPro" id="IPR029016">
    <property type="entry name" value="GAF-like_dom_sf"/>
</dbReference>
<proteinExistence type="predicted"/>
<sequence>MIGRVARILAAFDRQNSALSLSALAYRADLPVPTAYRLVTELVKYGLLERDEDKQIRVGMRLWELSTRGNDRLGIRNIALPYMEDLFESLGQLTTLGVLDRGSVLYLERLTPDGMHVERAHIAQRHPIHAGSTGLVLLAFSPPEVQEDFLRRPLARYTPDTVTDSAVLRRQLATIRRERCAVVPGVGMVDWTGMAVPILDRDKVAVAALSVVYPRGREHPGALQALRTAAFAISTTLGSRRRLDSECSDESRIPAGLFR</sequence>
<dbReference type="GO" id="GO:0003700">
    <property type="term" value="F:DNA-binding transcription factor activity"/>
    <property type="evidence" value="ECO:0007669"/>
    <property type="project" value="TreeGrafter"/>
</dbReference>
<dbReference type="Pfam" id="PF01614">
    <property type="entry name" value="IclR_C"/>
    <property type="match status" value="1"/>
</dbReference>
<dbReference type="InterPro" id="IPR036390">
    <property type="entry name" value="WH_DNA-bd_sf"/>
</dbReference>
<dbReference type="Proteomes" id="UP000638263">
    <property type="component" value="Unassembled WGS sequence"/>
</dbReference>
<dbReference type="InterPro" id="IPR005471">
    <property type="entry name" value="Tscrpt_reg_IclR_N"/>
</dbReference>
<dbReference type="AlphaFoldDB" id="A0A917VRL8"/>
<keyword evidence="3" id="KW-0804">Transcription</keyword>
<comment type="caution">
    <text evidence="6">The sequence shown here is derived from an EMBL/GenBank/DDBJ whole genome shotgun (WGS) entry which is preliminary data.</text>
</comment>
<dbReference type="PROSITE" id="PS51078">
    <property type="entry name" value="ICLR_ED"/>
    <property type="match status" value="1"/>
</dbReference>
<dbReference type="SUPFAM" id="SSF55781">
    <property type="entry name" value="GAF domain-like"/>
    <property type="match status" value="1"/>
</dbReference>
<dbReference type="PROSITE" id="PS51077">
    <property type="entry name" value="HTH_ICLR"/>
    <property type="match status" value="1"/>
</dbReference>
<evidence type="ECO:0000256" key="2">
    <source>
        <dbReference type="ARBA" id="ARBA00023125"/>
    </source>
</evidence>
<dbReference type="EMBL" id="BMMH01000005">
    <property type="protein sequence ID" value="GGL11858.1"/>
    <property type="molecule type" value="Genomic_DNA"/>
</dbReference>
<dbReference type="SMART" id="SM00346">
    <property type="entry name" value="HTH_ICLR"/>
    <property type="match status" value="1"/>
</dbReference>
<keyword evidence="2" id="KW-0238">DNA-binding</keyword>
<feature type="domain" description="IclR-ED" evidence="5">
    <location>
        <begin position="61"/>
        <end position="239"/>
    </location>
</feature>
<dbReference type="SUPFAM" id="SSF46785">
    <property type="entry name" value="Winged helix' DNA-binding domain"/>
    <property type="match status" value="1"/>
</dbReference>
<reference evidence="6" key="1">
    <citation type="journal article" date="2014" name="Int. J. Syst. Evol. Microbiol.">
        <title>Complete genome sequence of Corynebacterium casei LMG S-19264T (=DSM 44701T), isolated from a smear-ripened cheese.</title>
        <authorList>
            <consortium name="US DOE Joint Genome Institute (JGI-PGF)"/>
            <person name="Walter F."/>
            <person name="Albersmeier A."/>
            <person name="Kalinowski J."/>
            <person name="Ruckert C."/>
        </authorList>
    </citation>
    <scope>NUCLEOTIDE SEQUENCE</scope>
    <source>
        <strain evidence="6">CGMCC 4.3508</strain>
    </source>
</reference>
<dbReference type="Gene3D" id="3.30.450.40">
    <property type="match status" value="1"/>
</dbReference>
<dbReference type="InterPro" id="IPR036388">
    <property type="entry name" value="WH-like_DNA-bd_sf"/>
</dbReference>
<name>A0A917VRL8_9NOCA</name>
<dbReference type="GO" id="GO:0003677">
    <property type="term" value="F:DNA binding"/>
    <property type="evidence" value="ECO:0007669"/>
    <property type="project" value="UniProtKB-KW"/>
</dbReference>
<dbReference type="InterPro" id="IPR014757">
    <property type="entry name" value="Tscrpt_reg_IclR_C"/>
</dbReference>
<dbReference type="Gene3D" id="1.10.10.10">
    <property type="entry name" value="Winged helix-like DNA-binding domain superfamily/Winged helix DNA-binding domain"/>
    <property type="match status" value="1"/>
</dbReference>
<dbReference type="RefSeq" id="WP_189094253.1">
    <property type="nucleotide sequence ID" value="NZ_BMMH01000005.1"/>
</dbReference>
<evidence type="ECO:0000313" key="7">
    <source>
        <dbReference type="Proteomes" id="UP000638263"/>
    </source>
</evidence>
<reference evidence="6" key="2">
    <citation type="submission" date="2020-09" db="EMBL/GenBank/DDBJ databases">
        <authorList>
            <person name="Sun Q."/>
            <person name="Zhou Y."/>
        </authorList>
    </citation>
    <scope>NUCLEOTIDE SEQUENCE</scope>
    <source>
        <strain evidence="6">CGMCC 4.3508</strain>
    </source>
</reference>
<dbReference type="InterPro" id="IPR050707">
    <property type="entry name" value="HTH_MetabolicPath_Reg"/>
</dbReference>
<evidence type="ECO:0000259" key="5">
    <source>
        <dbReference type="PROSITE" id="PS51078"/>
    </source>
</evidence>
<evidence type="ECO:0000256" key="1">
    <source>
        <dbReference type="ARBA" id="ARBA00023015"/>
    </source>
</evidence>
<evidence type="ECO:0000256" key="3">
    <source>
        <dbReference type="ARBA" id="ARBA00023163"/>
    </source>
</evidence>
<evidence type="ECO:0000259" key="4">
    <source>
        <dbReference type="PROSITE" id="PS51077"/>
    </source>
</evidence>
<dbReference type="GO" id="GO:0045892">
    <property type="term" value="P:negative regulation of DNA-templated transcription"/>
    <property type="evidence" value="ECO:0007669"/>
    <property type="project" value="TreeGrafter"/>
</dbReference>
<dbReference type="PANTHER" id="PTHR30136">
    <property type="entry name" value="HELIX-TURN-HELIX TRANSCRIPTIONAL REGULATOR, ICLR FAMILY"/>
    <property type="match status" value="1"/>
</dbReference>
<dbReference type="Pfam" id="PF09339">
    <property type="entry name" value="HTH_IclR"/>
    <property type="match status" value="1"/>
</dbReference>
<keyword evidence="1" id="KW-0805">Transcription regulation</keyword>